<reference evidence="3 4" key="1">
    <citation type="submission" date="2019-11" db="EMBL/GenBank/DDBJ databases">
        <title>Genome analysis of Rhizobacterium cereale a novel genus and species isolated from maize roots in North Spain.</title>
        <authorList>
            <person name="Menendez E."/>
            <person name="Flores-Felix J.D."/>
            <person name="Ramirez-Bahena M.-H."/>
            <person name="Igual J.M."/>
            <person name="Garcia-Fraile P."/>
            <person name="Peix A."/>
            <person name="Velazquez E."/>
        </authorList>
    </citation>
    <scope>NUCLEOTIDE SEQUENCE [LARGE SCALE GENOMIC DNA]</scope>
    <source>
        <strain evidence="3 4">RZME27</strain>
    </source>
</reference>
<evidence type="ECO:0000313" key="4">
    <source>
        <dbReference type="Proteomes" id="UP000435138"/>
    </source>
</evidence>
<proteinExistence type="predicted"/>
<dbReference type="GO" id="GO:0016020">
    <property type="term" value="C:membrane"/>
    <property type="evidence" value="ECO:0007669"/>
    <property type="project" value="UniProtKB-SubCell"/>
</dbReference>
<sequence length="342" mass="37898">MLFCAPFSEFRIDDLKIFHLSTIGIDDEGKMAEDLKLARWTLIGLTAISYIAVFGLAAVVGMKVDYQQIYYFAGYFVVMTVATSAYFSFRKLNKLRALAETLGYGFLLTVPVLISTYLAIYAKKPLADDMLSSWDQSIGFQWRSFITFVDSQPVLAEILGLSYQTFAFQLLIIPVVLIVAGQPLRSYRMLIGYGLICFAASFISIWFPALGTYKIYGVGPTDVQNIDAYFGYFFLDQFNAVRDDPQFVFAFMDTAGILTFPSVHAGVATLCAWSTWSLKSIRYPMLVLNVCMAIAAVSHASHYLVDVLAGVVVALVCVFISCKLTVARTSTSVREMPDAVAA</sequence>
<dbReference type="InterPro" id="IPR026841">
    <property type="entry name" value="Aur1/Ipt1"/>
</dbReference>
<gene>
    <name evidence="3" type="ORF">GAO09_26735</name>
</gene>
<keyword evidence="1" id="KW-0472">Membrane</keyword>
<feature type="transmembrane region" description="Helical" evidence="1">
    <location>
        <begin position="247"/>
        <end position="271"/>
    </location>
</feature>
<name>A0A6A8AIH7_9HYPH</name>
<feature type="transmembrane region" description="Helical" evidence="1">
    <location>
        <begin position="101"/>
        <end position="122"/>
    </location>
</feature>
<feature type="transmembrane region" description="Helical" evidence="1">
    <location>
        <begin position="68"/>
        <end position="89"/>
    </location>
</feature>
<feature type="domain" description="Inositolphosphotransferase Aur1/Ipt1" evidence="2">
    <location>
        <begin position="131"/>
        <end position="318"/>
    </location>
</feature>
<dbReference type="Pfam" id="PF14378">
    <property type="entry name" value="PAP2_3"/>
    <property type="match status" value="1"/>
</dbReference>
<comment type="caution">
    <text evidence="3">The sequence shown here is derived from an EMBL/GenBank/DDBJ whole genome shotgun (WGS) entry which is preliminary data.</text>
</comment>
<dbReference type="Proteomes" id="UP000435138">
    <property type="component" value="Unassembled WGS sequence"/>
</dbReference>
<accession>A0A6A8AIH7</accession>
<feature type="transmembrane region" description="Helical" evidence="1">
    <location>
        <begin position="187"/>
        <end position="207"/>
    </location>
</feature>
<keyword evidence="1" id="KW-1133">Transmembrane helix</keyword>
<dbReference type="AlphaFoldDB" id="A0A6A8AIH7"/>
<feature type="transmembrane region" description="Helical" evidence="1">
    <location>
        <begin position="161"/>
        <end position="180"/>
    </location>
</feature>
<feature type="transmembrane region" description="Helical" evidence="1">
    <location>
        <begin position="40"/>
        <end position="62"/>
    </location>
</feature>
<protein>
    <submittedName>
        <fullName evidence="3">PAP2 family protein</fullName>
    </submittedName>
</protein>
<feature type="transmembrane region" description="Helical" evidence="1">
    <location>
        <begin position="283"/>
        <end position="301"/>
    </location>
</feature>
<organism evidence="3 4">
    <name type="scientific">Endobacterium cereale</name>
    <dbReference type="NCBI Taxonomy" id="2663029"/>
    <lineage>
        <taxon>Bacteria</taxon>
        <taxon>Pseudomonadati</taxon>
        <taxon>Pseudomonadota</taxon>
        <taxon>Alphaproteobacteria</taxon>
        <taxon>Hyphomicrobiales</taxon>
        <taxon>Rhizobiaceae</taxon>
        <taxon>Endobacterium</taxon>
    </lineage>
</organism>
<keyword evidence="1" id="KW-0812">Transmembrane</keyword>
<evidence type="ECO:0000259" key="2">
    <source>
        <dbReference type="Pfam" id="PF14378"/>
    </source>
</evidence>
<feature type="transmembrane region" description="Helical" evidence="1">
    <location>
        <begin position="307"/>
        <end position="326"/>
    </location>
</feature>
<dbReference type="EMBL" id="WIXI01000051">
    <property type="protein sequence ID" value="MQY49627.1"/>
    <property type="molecule type" value="Genomic_DNA"/>
</dbReference>
<evidence type="ECO:0000313" key="3">
    <source>
        <dbReference type="EMBL" id="MQY49627.1"/>
    </source>
</evidence>
<keyword evidence="4" id="KW-1185">Reference proteome</keyword>
<evidence type="ECO:0000256" key="1">
    <source>
        <dbReference type="SAM" id="Phobius"/>
    </source>
</evidence>